<dbReference type="InterPro" id="IPR027417">
    <property type="entry name" value="P-loop_NTPase"/>
</dbReference>
<dbReference type="InterPro" id="IPR018011">
    <property type="entry name" value="Carb_sulfotrans_8-10"/>
</dbReference>
<evidence type="ECO:0000256" key="7">
    <source>
        <dbReference type="ARBA" id="ARBA00023180"/>
    </source>
</evidence>
<comment type="subcellular location">
    <subcellularLocation>
        <location evidence="1">Golgi apparatus membrane</location>
        <topology evidence="1">Single-pass type II membrane protein</topology>
    </subcellularLocation>
</comment>
<dbReference type="EMBL" id="JAUOZU010000008">
    <property type="protein sequence ID" value="MDO6964988.1"/>
    <property type="molecule type" value="Genomic_DNA"/>
</dbReference>
<organism evidence="8 9">
    <name type="scientific">Rhizobium alvei</name>
    <dbReference type="NCBI Taxonomy" id="1132659"/>
    <lineage>
        <taxon>Bacteria</taxon>
        <taxon>Pseudomonadati</taxon>
        <taxon>Pseudomonadota</taxon>
        <taxon>Alphaproteobacteria</taxon>
        <taxon>Hyphomicrobiales</taxon>
        <taxon>Rhizobiaceae</taxon>
        <taxon>Rhizobium/Agrobacterium group</taxon>
        <taxon>Rhizobium</taxon>
    </lineage>
</organism>
<dbReference type="InterPro" id="IPR005331">
    <property type="entry name" value="Sulfotransferase"/>
</dbReference>
<dbReference type="PANTHER" id="PTHR12137">
    <property type="entry name" value="CARBOHYDRATE SULFOTRANSFERASE"/>
    <property type="match status" value="1"/>
</dbReference>
<evidence type="ECO:0000256" key="2">
    <source>
        <dbReference type="ARBA" id="ARBA00022679"/>
    </source>
</evidence>
<evidence type="ECO:0000313" key="8">
    <source>
        <dbReference type="EMBL" id="MDO6964988.1"/>
    </source>
</evidence>
<dbReference type="RefSeq" id="WP_304376905.1">
    <property type="nucleotide sequence ID" value="NZ_JAUOZU010000008.1"/>
</dbReference>
<dbReference type="Pfam" id="PF03567">
    <property type="entry name" value="Sulfotransfer_2"/>
    <property type="match status" value="1"/>
</dbReference>
<sequence>MIELLQITEIMRRVRGALGDEAFAERYPNLLALFNGQERPSAEDVFLTLRSELSSEPDLADAFLMLGARRDLQQSVQTHDFAYLDASSAEGIAIRAAVGERMNLPFRLANYLCHLSRRHRLLYVATPKVGCTAIKHMLQQAELGGRLTYRRYGDEHNPVLSPLLAPLDDPDLFDAVMNGQPGSGEGWFRFTFVRNPFVRVLSCYLDKIVNSIPERMRLLPILGLDPKAGVPDFRTFLEAIAVTPVPDHDVHWAPQAWLLQPDHVPYDFIGRMERFDADLEYVCDRLGIDRTPSPPAHSTCAAEQIASHYGPEEAALVRSIYGEDFKRFGYDVWQVLK</sequence>
<evidence type="ECO:0000256" key="5">
    <source>
        <dbReference type="ARBA" id="ARBA00023034"/>
    </source>
</evidence>
<dbReference type="Proteomes" id="UP001174932">
    <property type="component" value="Unassembled WGS sequence"/>
</dbReference>
<protein>
    <submittedName>
        <fullName evidence="8">Sulfotransferase family protein</fullName>
    </submittedName>
</protein>
<keyword evidence="3" id="KW-0812">Transmembrane</keyword>
<evidence type="ECO:0000313" key="9">
    <source>
        <dbReference type="Proteomes" id="UP001174932"/>
    </source>
</evidence>
<proteinExistence type="predicted"/>
<reference evidence="8" key="2">
    <citation type="submission" date="2023-07" db="EMBL/GenBank/DDBJ databases">
        <authorList>
            <person name="Shen H."/>
        </authorList>
    </citation>
    <scope>NUCLEOTIDE SEQUENCE</scope>
    <source>
        <strain evidence="8">TNR-22</strain>
    </source>
</reference>
<keyword evidence="5" id="KW-0333">Golgi apparatus</keyword>
<keyword evidence="4" id="KW-1133">Transmembrane helix</keyword>
<name>A0ABT8YNN7_9HYPH</name>
<keyword evidence="2" id="KW-0808">Transferase</keyword>
<reference evidence="8" key="1">
    <citation type="journal article" date="2015" name="Int. J. Syst. Evol. Microbiol.">
        <title>Rhizobium alvei sp. nov., isolated from a freshwater river.</title>
        <authorList>
            <person name="Sheu S.Y."/>
            <person name="Huang H.W."/>
            <person name="Young C.C."/>
            <person name="Chen W.M."/>
        </authorList>
    </citation>
    <scope>NUCLEOTIDE SEQUENCE</scope>
    <source>
        <strain evidence="8">TNR-22</strain>
    </source>
</reference>
<keyword evidence="6" id="KW-0472">Membrane</keyword>
<keyword evidence="7" id="KW-0325">Glycoprotein</keyword>
<evidence type="ECO:0000256" key="4">
    <source>
        <dbReference type="ARBA" id="ARBA00022989"/>
    </source>
</evidence>
<dbReference type="SUPFAM" id="SSF52540">
    <property type="entry name" value="P-loop containing nucleoside triphosphate hydrolases"/>
    <property type="match status" value="1"/>
</dbReference>
<evidence type="ECO:0000256" key="1">
    <source>
        <dbReference type="ARBA" id="ARBA00004323"/>
    </source>
</evidence>
<evidence type="ECO:0000256" key="3">
    <source>
        <dbReference type="ARBA" id="ARBA00022692"/>
    </source>
</evidence>
<keyword evidence="9" id="KW-1185">Reference proteome</keyword>
<accession>A0ABT8YNN7</accession>
<evidence type="ECO:0000256" key="6">
    <source>
        <dbReference type="ARBA" id="ARBA00023136"/>
    </source>
</evidence>
<dbReference type="PANTHER" id="PTHR12137:SF54">
    <property type="entry name" value="CARBOHYDRATE SULFOTRANSFERASE"/>
    <property type="match status" value="1"/>
</dbReference>
<comment type="caution">
    <text evidence="8">The sequence shown here is derived from an EMBL/GenBank/DDBJ whole genome shotgun (WGS) entry which is preliminary data.</text>
</comment>
<gene>
    <name evidence="8" type="ORF">Q4481_13550</name>
</gene>